<name>A0ABU7JUY8_9NOCA</name>
<dbReference type="EMBL" id="JAUZMZ010000102">
    <property type="protein sequence ID" value="MEE2033836.1"/>
    <property type="molecule type" value="Genomic_DNA"/>
</dbReference>
<sequence>MNTTSATPGSAIADRLAAEFASHIPRDRIEVLVAGCLVDLQGIPVPDLPELGERLARQRLLDLLEGPQSIVA</sequence>
<dbReference type="NCBIfam" id="NF046112">
    <property type="entry name" value="MSMEG_6209_Nter"/>
    <property type="match status" value="1"/>
</dbReference>
<accession>A0ABU7JUY8</accession>
<protein>
    <submittedName>
        <fullName evidence="1">Uncharacterized protein</fullName>
    </submittedName>
</protein>
<proteinExistence type="predicted"/>
<keyword evidence="2" id="KW-1185">Reference proteome</keyword>
<evidence type="ECO:0000313" key="1">
    <source>
        <dbReference type="EMBL" id="MEE2033836.1"/>
    </source>
</evidence>
<organism evidence="1 2">
    <name type="scientific">Rhodococcus chondri</name>
    <dbReference type="NCBI Taxonomy" id="3065941"/>
    <lineage>
        <taxon>Bacteria</taxon>
        <taxon>Bacillati</taxon>
        <taxon>Actinomycetota</taxon>
        <taxon>Actinomycetes</taxon>
        <taxon>Mycobacteriales</taxon>
        <taxon>Nocardiaceae</taxon>
        <taxon>Rhodococcus</taxon>
    </lineage>
</organism>
<dbReference type="Gene3D" id="1.10.8.1060">
    <property type="entry name" value="Corynebacterium glutamicum thioredoxin-dependent arsenate reductase, N-terminal domain"/>
    <property type="match status" value="1"/>
</dbReference>
<comment type="caution">
    <text evidence="1">The sequence shown here is derived from an EMBL/GenBank/DDBJ whole genome shotgun (WGS) entry which is preliminary data.</text>
</comment>
<reference evidence="1 2" key="1">
    <citation type="submission" date="2023-08" db="EMBL/GenBank/DDBJ databases">
        <authorList>
            <person name="Girao M."/>
            <person name="Carvalho M.F."/>
        </authorList>
    </citation>
    <scope>NUCLEOTIDE SEQUENCE [LARGE SCALE GENOMIC DNA]</scope>
    <source>
        <strain evidence="1 2">CC-R104</strain>
    </source>
</reference>
<evidence type="ECO:0000313" key="2">
    <source>
        <dbReference type="Proteomes" id="UP001331936"/>
    </source>
</evidence>
<dbReference type="Proteomes" id="UP001331936">
    <property type="component" value="Unassembled WGS sequence"/>
</dbReference>
<gene>
    <name evidence="1" type="ORF">Q8814_17195</name>
</gene>
<dbReference type="RefSeq" id="WP_330153228.1">
    <property type="nucleotide sequence ID" value="NZ_JAUZMZ010000102.1"/>
</dbReference>